<reference evidence="3 4" key="1">
    <citation type="submission" date="2018-06" db="EMBL/GenBank/DDBJ databases">
        <authorList>
            <consortium name="Pathogen Informatics"/>
            <person name="Doyle S."/>
        </authorList>
    </citation>
    <scope>NUCLEOTIDE SEQUENCE [LARGE SCALE GENOMIC DNA]</scope>
    <source>
        <strain evidence="3 4">NCTC11343</strain>
    </source>
</reference>
<dbReference type="EMBL" id="UAUU01000005">
    <property type="protein sequence ID" value="SPZ84841.1"/>
    <property type="molecule type" value="Genomic_DNA"/>
</dbReference>
<keyword evidence="2" id="KW-0472">Membrane</keyword>
<evidence type="ECO:0000256" key="1">
    <source>
        <dbReference type="SAM" id="MobiDB-lite"/>
    </source>
</evidence>
<gene>
    <name evidence="3" type="ORF">NCTC11343_01386</name>
</gene>
<evidence type="ECO:0000256" key="2">
    <source>
        <dbReference type="SAM" id="Phobius"/>
    </source>
</evidence>
<dbReference type="RefSeq" id="WP_112374183.1">
    <property type="nucleotide sequence ID" value="NZ_UAUU01000005.1"/>
</dbReference>
<keyword evidence="2" id="KW-0812">Transmembrane</keyword>
<organism evidence="3 4">
    <name type="scientific">Sphingobacterium multivorum</name>
    <dbReference type="NCBI Taxonomy" id="28454"/>
    <lineage>
        <taxon>Bacteria</taxon>
        <taxon>Pseudomonadati</taxon>
        <taxon>Bacteroidota</taxon>
        <taxon>Sphingobacteriia</taxon>
        <taxon>Sphingobacteriales</taxon>
        <taxon>Sphingobacteriaceae</taxon>
        <taxon>Sphingobacterium</taxon>
    </lineage>
</organism>
<feature type="region of interest" description="Disordered" evidence="1">
    <location>
        <begin position="1"/>
        <end position="21"/>
    </location>
</feature>
<feature type="transmembrane region" description="Helical" evidence="2">
    <location>
        <begin position="21"/>
        <end position="45"/>
    </location>
</feature>
<proteinExistence type="predicted"/>
<dbReference type="Proteomes" id="UP000251241">
    <property type="component" value="Unassembled WGS sequence"/>
</dbReference>
<keyword evidence="2" id="KW-1133">Transmembrane helix</keyword>
<evidence type="ECO:0000313" key="3">
    <source>
        <dbReference type="EMBL" id="SPZ84841.1"/>
    </source>
</evidence>
<accession>A0A2X2IXH3</accession>
<evidence type="ECO:0000313" key="4">
    <source>
        <dbReference type="Proteomes" id="UP000251241"/>
    </source>
</evidence>
<name>A0A2X2IXH3_SPHMU</name>
<sequence length="72" mass="8563">MENNRESRKIRDKQRKQNDRGSRGLHMIWRVTILVYIVVLLYFLVTCGGNGANWFSRKNLSIQDKDHEQVTE</sequence>
<dbReference type="AlphaFoldDB" id="A0A2X2IXH3"/>
<protein>
    <submittedName>
        <fullName evidence="3">Uncharacterized protein</fullName>
    </submittedName>
</protein>